<accession>A0A9X0WIZ2</accession>
<dbReference type="PANTHER" id="PTHR40278">
    <property type="entry name" value="DNA UTILIZATION PROTEIN HOFN"/>
    <property type="match status" value="1"/>
</dbReference>
<dbReference type="Pfam" id="PF05137">
    <property type="entry name" value="PilN"/>
    <property type="match status" value="1"/>
</dbReference>
<comment type="caution">
    <text evidence="1">The sequence shown here is derived from an EMBL/GenBank/DDBJ whole genome shotgun (WGS) entry which is preliminary data.</text>
</comment>
<evidence type="ECO:0000313" key="2">
    <source>
        <dbReference type="Proteomes" id="UP001138802"/>
    </source>
</evidence>
<reference evidence="1 2" key="1">
    <citation type="journal article" date="2020" name="Microorganisms">
        <title>Osmotic Adaptation and Compatible Solute Biosynthesis of Phototrophic Bacteria as Revealed from Genome Analyses.</title>
        <authorList>
            <person name="Imhoff J.F."/>
            <person name="Rahn T."/>
            <person name="Kunzel S."/>
            <person name="Keller A."/>
            <person name="Neulinger S.C."/>
        </authorList>
    </citation>
    <scope>NUCLEOTIDE SEQUENCE [LARGE SCALE GENOMIC DNA]</scope>
    <source>
        <strain evidence="1 2">DSM 21303</strain>
    </source>
</reference>
<proteinExistence type="predicted"/>
<dbReference type="AlphaFoldDB" id="A0A9X0WIZ2"/>
<dbReference type="SUPFAM" id="SSF53067">
    <property type="entry name" value="Actin-like ATPase domain"/>
    <property type="match status" value="1"/>
</dbReference>
<dbReference type="RefSeq" id="WP_200387804.1">
    <property type="nucleotide sequence ID" value="NZ_NRSD01000009.1"/>
</dbReference>
<protein>
    <submittedName>
        <fullName evidence="1">Fimbrial assembly protein</fullName>
    </submittedName>
</protein>
<dbReference type="InterPro" id="IPR043129">
    <property type="entry name" value="ATPase_NBD"/>
</dbReference>
<evidence type="ECO:0000313" key="1">
    <source>
        <dbReference type="EMBL" id="MBK1644992.1"/>
    </source>
</evidence>
<dbReference type="PANTHER" id="PTHR40278:SF1">
    <property type="entry name" value="DNA UTILIZATION PROTEIN HOFN"/>
    <property type="match status" value="1"/>
</dbReference>
<name>A0A9X0WIZ2_9GAMM</name>
<keyword evidence="2" id="KW-1185">Reference proteome</keyword>
<dbReference type="Proteomes" id="UP001138802">
    <property type="component" value="Unassembled WGS sequence"/>
</dbReference>
<dbReference type="EMBL" id="NRSD01000009">
    <property type="protein sequence ID" value="MBK1644992.1"/>
    <property type="molecule type" value="Genomic_DNA"/>
</dbReference>
<dbReference type="InterPro" id="IPR007813">
    <property type="entry name" value="PilN"/>
</dbReference>
<gene>
    <name evidence="1" type="ORF">CKO25_10085</name>
</gene>
<dbReference type="InterPro" id="IPR052534">
    <property type="entry name" value="Extracell_DNA_Util/SecSys_Comp"/>
</dbReference>
<organism evidence="1 2">
    <name type="scientific">Thiocapsa imhoffii</name>
    <dbReference type="NCBI Taxonomy" id="382777"/>
    <lineage>
        <taxon>Bacteria</taxon>
        <taxon>Pseudomonadati</taxon>
        <taxon>Pseudomonadota</taxon>
        <taxon>Gammaproteobacteria</taxon>
        <taxon>Chromatiales</taxon>
        <taxon>Chromatiaceae</taxon>
        <taxon>Thiocapsa</taxon>
    </lineage>
</organism>
<sequence>MAITDRFNLLSPLRLADARVRLAGLHQATRGRLIVCLPDPLKRFLASREHCLIIEPAGATASLTKVSGGLRTSGGEVSIDPALPLSSEALFGPDVKVSRVLSMPRDTVLTRTVSLPAQVRSNLAQVIRYELDRLSPFQASDVLYDFQPRPGPKGAPRLVVDLAICRRDLIDAWLDRFKNDGAPIDRITWEGAWPRANLLPPQERPQTRLTLFSLNTLVWVAIAGLLAVAMLSPLWQRHWVASSLEDELRRVRLEVVAVDDLRQELERARLGSTAVLQQRWDEPNILVLLRELTDRIPDDTWIQTLDYNNGQVELRGESGQATALIGLLERAPGIDAVSFRSPVTQVPQTGKERFNISLRFSRMADE</sequence>
<dbReference type="Gene3D" id="3.30.420.380">
    <property type="match status" value="1"/>
</dbReference>